<keyword evidence="2" id="KW-1185">Reference proteome</keyword>
<organism evidence="1 2">
    <name type="scientific">Coregonus suidteri</name>
    <dbReference type="NCBI Taxonomy" id="861788"/>
    <lineage>
        <taxon>Eukaryota</taxon>
        <taxon>Metazoa</taxon>
        <taxon>Chordata</taxon>
        <taxon>Craniata</taxon>
        <taxon>Vertebrata</taxon>
        <taxon>Euteleostomi</taxon>
        <taxon>Actinopterygii</taxon>
        <taxon>Neopterygii</taxon>
        <taxon>Teleostei</taxon>
        <taxon>Protacanthopterygii</taxon>
        <taxon>Salmoniformes</taxon>
        <taxon>Salmonidae</taxon>
        <taxon>Coregoninae</taxon>
        <taxon>Coregonus</taxon>
    </lineage>
</organism>
<accession>A0AAN8M3E3</accession>
<dbReference type="Proteomes" id="UP001356427">
    <property type="component" value="Unassembled WGS sequence"/>
</dbReference>
<gene>
    <name evidence="1" type="ORF">J4Q44_G00110010</name>
</gene>
<dbReference type="EMBL" id="JAGTTL010000009">
    <property type="protein sequence ID" value="KAK6317710.1"/>
    <property type="molecule type" value="Genomic_DNA"/>
</dbReference>
<name>A0AAN8M3E3_9TELE</name>
<evidence type="ECO:0000313" key="2">
    <source>
        <dbReference type="Proteomes" id="UP001356427"/>
    </source>
</evidence>
<dbReference type="AlphaFoldDB" id="A0AAN8M3E3"/>
<evidence type="ECO:0000313" key="1">
    <source>
        <dbReference type="EMBL" id="KAK6317710.1"/>
    </source>
</evidence>
<reference evidence="1 2" key="1">
    <citation type="submission" date="2021-04" db="EMBL/GenBank/DDBJ databases">
        <authorList>
            <person name="De Guttry C."/>
            <person name="Zahm M."/>
            <person name="Klopp C."/>
            <person name="Cabau C."/>
            <person name="Louis A."/>
            <person name="Berthelot C."/>
            <person name="Parey E."/>
            <person name="Roest Crollius H."/>
            <person name="Montfort J."/>
            <person name="Robinson-Rechavi M."/>
            <person name="Bucao C."/>
            <person name="Bouchez O."/>
            <person name="Gislard M."/>
            <person name="Lluch J."/>
            <person name="Milhes M."/>
            <person name="Lampietro C."/>
            <person name="Lopez Roques C."/>
            <person name="Donnadieu C."/>
            <person name="Braasch I."/>
            <person name="Desvignes T."/>
            <person name="Postlethwait J."/>
            <person name="Bobe J."/>
            <person name="Wedekind C."/>
            <person name="Guiguen Y."/>
        </authorList>
    </citation>
    <scope>NUCLEOTIDE SEQUENCE [LARGE SCALE GENOMIC DNA]</scope>
    <source>
        <strain evidence="1">Cs_M1</strain>
        <tissue evidence="1">Blood</tissue>
    </source>
</reference>
<comment type="caution">
    <text evidence="1">The sequence shown here is derived from an EMBL/GenBank/DDBJ whole genome shotgun (WGS) entry which is preliminary data.</text>
</comment>
<protein>
    <submittedName>
        <fullName evidence="1">Uncharacterized protein</fullName>
    </submittedName>
</protein>
<sequence>MAAALINVNVGMYELLPVRADHLHLPLTGRHLLTAGAGVHQGVFLFYSHRRRSTGSPAGCDLHGHSRSAVFHL</sequence>
<proteinExistence type="predicted"/>